<dbReference type="EMBL" id="RCHS01000141">
    <property type="protein sequence ID" value="RMX60540.1"/>
    <property type="molecule type" value="Genomic_DNA"/>
</dbReference>
<protein>
    <recommendedName>
        <fullName evidence="1">Serine aminopeptidase S33 domain-containing protein</fullName>
    </recommendedName>
</protein>
<name>A0A3M6V3U6_POCDA</name>
<dbReference type="InterPro" id="IPR000073">
    <property type="entry name" value="AB_hydrolase_1"/>
</dbReference>
<evidence type="ECO:0000313" key="3">
    <source>
        <dbReference type="Proteomes" id="UP000275408"/>
    </source>
</evidence>
<sequence>LVAQEKREMANGQVISEESSFKNADGQKIFAKYWKTSEKKPRALIFICHGVGEHCSRYERLGKALAERGYVAFTHDHVGHGHSDGERVQISNFNCYIRDVFQHIDQVTATHSGIPVFIFGHSMGGTIAIQSVLDRPDFFTGAIFSAPSVKADPAVATACLVFLGKIAAWIAPAFQVIPPIDPSVLSRDPKEAKKYADDPLNWHGGLKARWTNAILNTMEDIQKNISALKTPFFVAHGDDDQLVKIDSSIFLNENSPSKDKTFKVYKDCRHEILNELEESAATFLKDVLEWIEQRLPVVLQI</sequence>
<feature type="domain" description="Serine aminopeptidase S33" evidence="1">
    <location>
        <begin position="40"/>
        <end position="277"/>
    </location>
</feature>
<evidence type="ECO:0000313" key="2">
    <source>
        <dbReference type="EMBL" id="RMX60540.1"/>
    </source>
</evidence>
<feature type="non-terminal residue" evidence="2">
    <location>
        <position position="1"/>
    </location>
</feature>
<dbReference type="Gene3D" id="3.40.50.1820">
    <property type="entry name" value="alpha/beta hydrolase"/>
    <property type="match status" value="1"/>
</dbReference>
<reference evidence="2 3" key="1">
    <citation type="journal article" date="2018" name="Sci. Rep.">
        <title>Comparative analysis of the Pocillopora damicornis genome highlights role of immune system in coral evolution.</title>
        <authorList>
            <person name="Cunning R."/>
            <person name="Bay R.A."/>
            <person name="Gillette P."/>
            <person name="Baker A.C."/>
            <person name="Traylor-Knowles N."/>
        </authorList>
    </citation>
    <scope>NUCLEOTIDE SEQUENCE [LARGE SCALE GENOMIC DNA]</scope>
    <source>
        <strain evidence="2">RSMAS</strain>
        <tissue evidence="2">Whole animal</tissue>
    </source>
</reference>
<comment type="caution">
    <text evidence="2">The sequence shown here is derived from an EMBL/GenBank/DDBJ whole genome shotgun (WGS) entry which is preliminary data.</text>
</comment>
<dbReference type="PANTHER" id="PTHR11614">
    <property type="entry name" value="PHOSPHOLIPASE-RELATED"/>
    <property type="match status" value="1"/>
</dbReference>
<dbReference type="Proteomes" id="UP000275408">
    <property type="component" value="Unassembled WGS sequence"/>
</dbReference>
<dbReference type="InterPro" id="IPR029058">
    <property type="entry name" value="AB_hydrolase_fold"/>
</dbReference>
<dbReference type="SUPFAM" id="SSF53474">
    <property type="entry name" value="alpha/beta-Hydrolases"/>
    <property type="match status" value="1"/>
</dbReference>
<dbReference type="Pfam" id="PF12146">
    <property type="entry name" value="Hydrolase_4"/>
    <property type="match status" value="1"/>
</dbReference>
<dbReference type="OrthoDB" id="2498029at2759"/>
<gene>
    <name evidence="2" type="ORF">pdam_00001418</name>
</gene>
<dbReference type="InterPro" id="IPR051044">
    <property type="entry name" value="MAG_DAG_Lipase"/>
</dbReference>
<dbReference type="AlphaFoldDB" id="A0A3M6V3U6"/>
<dbReference type="FunFam" id="3.40.50.1820:FF:000117">
    <property type="entry name" value="Monoglyceride lipase, putative"/>
    <property type="match status" value="1"/>
</dbReference>
<dbReference type="PRINTS" id="PR00111">
    <property type="entry name" value="ABHYDROLASE"/>
</dbReference>
<organism evidence="2 3">
    <name type="scientific">Pocillopora damicornis</name>
    <name type="common">Cauliflower coral</name>
    <name type="synonym">Millepora damicornis</name>
    <dbReference type="NCBI Taxonomy" id="46731"/>
    <lineage>
        <taxon>Eukaryota</taxon>
        <taxon>Metazoa</taxon>
        <taxon>Cnidaria</taxon>
        <taxon>Anthozoa</taxon>
        <taxon>Hexacorallia</taxon>
        <taxon>Scleractinia</taxon>
        <taxon>Astrocoeniina</taxon>
        <taxon>Pocilloporidae</taxon>
        <taxon>Pocillopora</taxon>
    </lineage>
</organism>
<proteinExistence type="predicted"/>
<evidence type="ECO:0000259" key="1">
    <source>
        <dbReference type="Pfam" id="PF12146"/>
    </source>
</evidence>
<keyword evidence="3" id="KW-1185">Reference proteome</keyword>
<dbReference type="STRING" id="46731.A0A3M6V3U6"/>
<accession>A0A3M6V3U6</accession>
<dbReference type="InterPro" id="IPR022742">
    <property type="entry name" value="Hydrolase_4"/>
</dbReference>